<evidence type="ECO:0000313" key="2">
    <source>
        <dbReference type="EMBL" id="CAH2083819.1"/>
    </source>
</evidence>
<evidence type="ECO:0000313" key="3">
    <source>
        <dbReference type="Proteomes" id="UP001153954"/>
    </source>
</evidence>
<gene>
    <name evidence="2" type="ORF">EEDITHA_LOCUS448</name>
</gene>
<feature type="compositionally biased region" description="Polar residues" evidence="1">
    <location>
        <begin position="81"/>
        <end position="98"/>
    </location>
</feature>
<proteinExistence type="predicted"/>
<evidence type="ECO:0000256" key="1">
    <source>
        <dbReference type="SAM" id="MobiDB-lite"/>
    </source>
</evidence>
<organism evidence="2 3">
    <name type="scientific">Euphydryas editha</name>
    <name type="common">Edith's checkerspot</name>
    <dbReference type="NCBI Taxonomy" id="104508"/>
    <lineage>
        <taxon>Eukaryota</taxon>
        <taxon>Metazoa</taxon>
        <taxon>Ecdysozoa</taxon>
        <taxon>Arthropoda</taxon>
        <taxon>Hexapoda</taxon>
        <taxon>Insecta</taxon>
        <taxon>Pterygota</taxon>
        <taxon>Neoptera</taxon>
        <taxon>Endopterygota</taxon>
        <taxon>Lepidoptera</taxon>
        <taxon>Glossata</taxon>
        <taxon>Ditrysia</taxon>
        <taxon>Papilionoidea</taxon>
        <taxon>Nymphalidae</taxon>
        <taxon>Nymphalinae</taxon>
        <taxon>Euphydryas</taxon>
    </lineage>
</organism>
<dbReference type="AlphaFoldDB" id="A0AAU9TA40"/>
<sequence length="98" mass="10732">MGRHGIAKSCNRDAPTPSPAAPLYVIGAARPVHSADLEKYRELPNHRSGGREYPQSPSIFRSTGPFCTRQRRPGAPPHRSAPSQCYAPTNRTSAPRRV</sequence>
<reference evidence="2" key="1">
    <citation type="submission" date="2022-03" db="EMBL/GenBank/DDBJ databases">
        <authorList>
            <person name="Tunstrom K."/>
        </authorList>
    </citation>
    <scope>NUCLEOTIDE SEQUENCE</scope>
</reference>
<dbReference type="EMBL" id="CAKOGL010000001">
    <property type="protein sequence ID" value="CAH2083819.1"/>
    <property type="molecule type" value="Genomic_DNA"/>
</dbReference>
<protein>
    <submittedName>
        <fullName evidence="2">Uncharacterized protein</fullName>
    </submittedName>
</protein>
<feature type="region of interest" description="Disordered" evidence="1">
    <location>
        <begin position="1"/>
        <end position="22"/>
    </location>
</feature>
<accession>A0AAU9TA40</accession>
<dbReference type="Proteomes" id="UP001153954">
    <property type="component" value="Unassembled WGS sequence"/>
</dbReference>
<name>A0AAU9TA40_EUPED</name>
<feature type="region of interest" description="Disordered" evidence="1">
    <location>
        <begin position="41"/>
        <end position="98"/>
    </location>
</feature>
<keyword evidence="3" id="KW-1185">Reference proteome</keyword>
<comment type="caution">
    <text evidence="2">The sequence shown here is derived from an EMBL/GenBank/DDBJ whole genome shotgun (WGS) entry which is preliminary data.</text>
</comment>